<dbReference type="Proteomes" id="UP000076858">
    <property type="component" value="Unassembled WGS sequence"/>
</dbReference>
<dbReference type="AlphaFoldDB" id="A0A162PYZ4"/>
<protein>
    <submittedName>
        <fullName evidence="5">Putative UDP-glucuronosyltransferase</fullName>
    </submittedName>
</protein>
<keyword evidence="6" id="KW-1185">Reference proteome</keyword>
<organism evidence="5 6">
    <name type="scientific">Daphnia magna</name>
    <dbReference type="NCBI Taxonomy" id="35525"/>
    <lineage>
        <taxon>Eukaryota</taxon>
        <taxon>Metazoa</taxon>
        <taxon>Ecdysozoa</taxon>
        <taxon>Arthropoda</taxon>
        <taxon>Crustacea</taxon>
        <taxon>Branchiopoda</taxon>
        <taxon>Diplostraca</taxon>
        <taxon>Cladocera</taxon>
        <taxon>Anomopoda</taxon>
        <taxon>Daphniidae</taxon>
        <taxon>Daphnia</taxon>
    </lineage>
</organism>
<keyword evidence="4" id="KW-0472">Membrane</keyword>
<dbReference type="EMBL" id="LRGB01000389">
    <property type="protein sequence ID" value="KZS19263.1"/>
    <property type="molecule type" value="Genomic_DNA"/>
</dbReference>
<keyword evidence="4" id="KW-1133">Transmembrane helix</keyword>
<dbReference type="InterPro" id="IPR002213">
    <property type="entry name" value="UDP_glucos_trans"/>
</dbReference>
<gene>
    <name evidence="5" type="ORF">APZ42_014130</name>
</gene>
<evidence type="ECO:0000256" key="4">
    <source>
        <dbReference type="SAM" id="Phobius"/>
    </source>
</evidence>
<dbReference type="Pfam" id="PF00201">
    <property type="entry name" value="UDPGT"/>
    <property type="match status" value="3"/>
</dbReference>
<reference evidence="5 6" key="1">
    <citation type="submission" date="2016-03" db="EMBL/GenBank/DDBJ databases">
        <title>EvidentialGene: Evidence-directed Construction of Genes on Genomes.</title>
        <authorList>
            <person name="Gilbert D.G."/>
            <person name="Choi J.-H."/>
            <person name="Mockaitis K."/>
            <person name="Colbourne J."/>
            <person name="Pfrender M."/>
        </authorList>
    </citation>
    <scope>NUCLEOTIDE SEQUENCE [LARGE SCALE GENOMIC DNA]</scope>
    <source>
        <strain evidence="5 6">Xinb3</strain>
        <tissue evidence="5">Complete organism</tissue>
    </source>
</reference>
<proteinExistence type="inferred from homology"/>
<dbReference type="PANTHER" id="PTHR48043:SF145">
    <property type="entry name" value="FI06409P-RELATED"/>
    <property type="match status" value="1"/>
</dbReference>
<dbReference type="Gene3D" id="3.40.50.2000">
    <property type="entry name" value="Glycogen Phosphorylase B"/>
    <property type="match status" value="2"/>
</dbReference>
<comment type="similarity">
    <text evidence="1">Belongs to the UDP-glycosyltransferase family.</text>
</comment>
<comment type="caution">
    <text evidence="5">The sequence shown here is derived from an EMBL/GenBank/DDBJ whole genome shotgun (WGS) entry which is preliminary data.</text>
</comment>
<feature type="transmembrane region" description="Helical" evidence="4">
    <location>
        <begin position="114"/>
        <end position="137"/>
    </location>
</feature>
<dbReference type="PANTHER" id="PTHR48043">
    <property type="entry name" value="EG:EG0003.4 PROTEIN-RELATED"/>
    <property type="match status" value="1"/>
</dbReference>
<evidence type="ECO:0000256" key="1">
    <source>
        <dbReference type="ARBA" id="ARBA00009995"/>
    </source>
</evidence>
<dbReference type="GO" id="GO:0008194">
    <property type="term" value="F:UDP-glycosyltransferase activity"/>
    <property type="evidence" value="ECO:0007669"/>
    <property type="project" value="InterPro"/>
</dbReference>
<keyword evidence="4" id="KW-0812">Transmembrane</keyword>
<feature type="transmembrane region" description="Helical" evidence="4">
    <location>
        <begin position="548"/>
        <end position="569"/>
    </location>
</feature>
<dbReference type="SUPFAM" id="SSF53756">
    <property type="entry name" value="UDP-Glycosyltransferase/glycogen phosphorylase"/>
    <property type="match status" value="1"/>
</dbReference>
<dbReference type="STRING" id="35525.A0A162PYZ4"/>
<evidence type="ECO:0000256" key="3">
    <source>
        <dbReference type="ARBA" id="ARBA00022679"/>
    </source>
</evidence>
<keyword evidence="3 5" id="KW-0808">Transferase</keyword>
<dbReference type="InterPro" id="IPR050271">
    <property type="entry name" value="UDP-glycosyltransferase"/>
</dbReference>
<sequence length="587" mass="67682">MITPFSTTKTNNGNRSSECSAFHFTWRVAWNSRSDISRRTNSRFALRKRSMEGNASRLSQLMQDELVPPGEVAAYWVEHILKHGNKHLQLNAKDMPFYKLYLLDWDIHKMKGHIFLLLLAYQLAMSLTARILVLSPLGPRSHLNSMMPMVETLAQKGHHLTVVTPHSVKTQAPNIRKIVVKELLEFVDVEWYDFKRFNILDNTMGIFHFFLTTMTSAYESFMANKEIQEIKHNKDYDIVIMDAIVNDFAYPLVDHLGKPFILFDPGPGTPWNWAAKGASHEYASIPPLIGTFSSPMTFTQRMTNAVFTEALLVVRKFYLLSTLDNLAKKDFPLARPIAEIEKRSEICFINLHPASSWPRSLPPTFVPVPAMHVRPIEPLPEDWQSFADGAENGLIIFTLGSNSRVSSMPPHIFQTFVRVFSRLPQRIVWKWEKDNLSKLPDNIKIVDWLPQQDLLGKFYILNDLLLKASQEGYAVKLEWEDLTEDLLYKSIQRIVNEPSYKGNATRLSRLMHDQLVPSREVAAYWVEHVLRQGGTQHFRSIDMPFYQLYLLDVWLFLFASLSLVAFVTYKIAAMIVRRLVAPKLKTQ</sequence>
<evidence type="ECO:0000256" key="2">
    <source>
        <dbReference type="ARBA" id="ARBA00022676"/>
    </source>
</evidence>
<evidence type="ECO:0000313" key="6">
    <source>
        <dbReference type="Proteomes" id="UP000076858"/>
    </source>
</evidence>
<name>A0A162PYZ4_9CRUS</name>
<dbReference type="OrthoDB" id="5835829at2759"/>
<dbReference type="CDD" id="cd03784">
    <property type="entry name" value="GT1_Gtf-like"/>
    <property type="match status" value="1"/>
</dbReference>
<accession>A0A162PYZ4</accession>
<evidence type="ECO:0000313" key="5">
    <source>
        <dbReference type="EMBL" id="KZS19263.1"/>
    </source>
</evidence>
<keyword evidence="2" id="KW-0328">Glycosyltransferase</keyword>